<keyword evidence="2 4" id="KW-0863">Zinc-finger</keyword>
<evidence type="ECO:0000256" key="3">
    <source>
        <dbReference type="ARBA" id="ARBA00022833"/>
    </source>
</evidence>
<feature type="compositionally biased region" description="Polar residues" evidence="5">
    <location>
        <begin position="387"/>
        <end position="399"/>
    </location>
</feature>
<dbReference type="OrthoDB" id="2861350at2759"/>
<comment type="caution">
    <text evidence="7">The sequence shown here is derived from an EMBL/GenBank/DDBJ whole genome shotgun (WGS) entry which is preliminary data.</text>
</comment>
<accession>A0A9P3G7Y8</accession>
<feature type="region of interest" description="Disordered" evidence="5">
    <location>
        <begin position="375"/>
        <end position="399"/>
    </location>
</feature>
<evidence type="ECO:0000313" key="7">
    <source>
        <dbReference type="EMBL" id="GJE89732.1"/>
    </source>
</evidence>
<dbReference type="GO" id="GO:0008270">
    <property type="term" value="F:zinc ion binding"/>
    <property type="evidence" value="ECO:0007669"/>
    <property type="project" value="UniProtKB-KW"/>
</dbReference>
<dbReference type="EMBL" id="BPQB01000014">
    <property type="protein sequence ID" value="GJE89732.1"/>
    <property type="molecule type" value="Genomic_DNA"/>
</dbReference>
<keyword evidence="8" id="KW-1185">Reference proteome</keyword>
<sequence length="399" mass="44435">MSTCRGSPCTYIELGLYFARVIHAALYPLWDGHKVEKIRSPQAHRSASTPWPRAPRDALPYGIDSSIAALGAWMKLHPNPIYVGLFHVLVGIFKKALVLPILRSPSLPGRFTAIAEIALGALSAPAPPQYGPGFHTFTIDVLKQVADLYVALALIFDENETRALFSRAAEQVDEGALLRTTMSVSIEAVKLIPRFQSTASSEMRDALGQWLLKFQMAATAWHAKLNLPHDIDKYTEPIVECVREMRTMYKEPAYAAYHSFQQLNFDRCCAPGCKETFAGAQRRFAACSGCNRVTYCSKECFARAWKHPEVPHRAICRTIKYIVQATKIDRSPTVHGEKAFVCLCTVLPVDRRALEDFCAHMTKLKKYLSLVSPNDDADETREEAEPASQTGCPTEKSSP</sequence>
<evidence type="ECO:0000256" key="5">
    <source>
        <dbReference type="SAM" id="MobiDB-lite"/>
    </source>
</evidence>
<evidence type="ECO:0000256" key="4">
    <source>
        <dbReference type="PROSITE-ProRule" id="PRU00134"/>
    </source>
</evidence>
<dbReference type="Proteomes" id="UP000703269">
    <property type="component" value="Unassembled WGS sequence"/>
</dbReference>
<dbReference type="PROSITE" id="PS50865">
    <property type="entry name" value="ZF_MYND_2"/>
    <property type="match status" value="1"/>
</dbReference>
<dbReference type="InterPro" id="IPR002893">
    <property type="entry name" value="Znf_MYND"/>
</dbReference>
<protein>
    <recommendedName>
        <fullName evidence="6">MYND-type domain-containing protein</fullName>
    </recommendedName>
</protein>
<feature type="domain" description="MYND-type" evidence="6">
    <location>
        <begin position="273"/>
        <end position="316"/>
    </location>
</feature>
<proteinExistence type="predicted"/>
<dbReference type="AlphaFoldDB" id="A0A9P3G7Y8"/>
<dbReference type="Gene3D" id="6.10.140.2220">
    <property type="match status" value="1"/>
</dbReference>
<evidence type="ECO:0000313" key="8">
    <source>
        <dbReference type="Proteomes" id="UP000703269"/>
    </source>
</evidence>
<keyword evidence="3" id="KW-0862">Zinc</keyword>
<evidence type="ECO:0000256" key="1">
    <source>
        <dbReference type="ARBA" id="ARBA00022723"/>
    </source>
</evidence>
<dbReference type="SUPFAM" id="SSF144232">
    <property type="entry name" value="HIT/MYND zinc finger-like"/>
    <property type="match status" value="1"/>
</dbReference>
<keyword evidence="1" id="KW-0479">Metal-binding</keyword>
<organism evidence="7 8">
    <name type="scientific">Phanerochaete sordida</name>
    <dbReference type="NCBI Taxonomy" id="48140"/>
    <lineage>
        <taxon>Eukaryota</taxon>
        <taxon>Fungi</taxon>
        <taxon>Dikarya</taxon>
        <taxon>Basidiomycota</taxon>
        <taxon>Agaricomycotina</taxon>
        <taxon>Agaricomycetes</taxon>
        <taxon>Polyporales</taxon>
        <taxon>Phanerochaetaceae</taxon>
        <taxon>Phanerochaete</taxon>
    </lineage>
</organism>
<evidence type="ECO:0000256" key="2">
    <source>
        <dbReference type="ARBA" id="ARBA00022771"/>
    </source>
</evidence>
<name>A0A9P3G7Y8_9APHY</name>
<evidence type="ECO:0000259" key="6">
    <source>
        <dbReference type="PROSITE" id="PS50865"/>
    </source>
</evidence>
<gene>
    <name evidence="7" type="ORF">PsYK624_058380</name>
</gene>
<reference evidence="7 8" key="1">
    <citation type="submission" date="2021-08" db="EMBL/GenBank/DDBJ databases">
        <title>Draft Genome Sequence of Phanerochaete sordida strain YK-624.</title>
        <authorList>
            <person name="Mori T."/>
            <person name="Dohra H."/>
            <person name="Suzuki T."/>
            <person name="Kawagishi H."/>
            <person name="Hirai H."/>
        </authorList>
    </citation>
    <scope>NUCLEOTIDE SEQUENCE [LARGE SCALE GENOMIC DNA]</scope>
    <source>
        <strain evidence="7 8">YK-624</strain>
    </source>
</reference>